<protein>
    <submittedName>
        <fullName evidence="6">Glycoside hydrolase family 5 protein</fullName>
    </submittedName>
</protein>
<keyword evidence="4" id="KW-0732">Signal</keyword>
<reference evidence="6" key="1">
    <citation type="journal article" date="2020" name="mSystems">
        <title>Genome- and Community-Level Interaction Insights into Carbon Utilization and Element Cycling Functions of Hydrothermarchaeota in Hydrothermal Sediment.</title>
        <authorList>
            <person name="Zhou Z."/>
            <person name="Liu Y."/>
            <person name="Xu W."/>
            <person name="Pan J."/>
            <person name="Luo Z.H."/>
            <person name="Li M."/>
        </authorList>
    </citation>
    <scope>NUCLEOTIDE SEQUENCE [LARGE SCALE GENOMIC DNA]</scope>
    <source>
        <strain evidence="6">SpSt-1217</strain>
    </source>
</reference>
<comment type="caution">
    <text evidence="6">The sequence shown here is derived from an EMBL/GenBank/DDBJ whole genome shotgun (WGS) entry which is preliminary data.</text>
</comment>
<evidence type="ECO:0000256" key="4">
    <source>
        <dbReference type="SAM" id="SignalP"/>
    </source>
</evidence>
<proteinExistence type="inferred from homology"/>
<name>A0A831PPA4_9BACT</name>
<organism evidence="6">
    <name type="scientific">Mariniphaga anaerophila</name>
    <dbReference type="NCBI Taxonomy" id="1484053"/>
    <lineage>
        <taxon>Bacteria</taxon>
        <taxon>Pseudomonadati</taxon>
        <taxon>Bacteroidota</taxon>
        <taxon>Bacteroidia</taxon>
        <taxon>Marinilabiliales</taxon>
        <taxon>Prolixibacteraceae</taxon>
        <taxon>Mariniphaga</taxon>
    </lineage>
</organism>
<dbReference type="GO" id="GO:0009251">
    <property type="term" value="P:glucan catabolic process"/>
    <property type="evidence" value="ECO:0007669"/>
    <property type="project" value="TreeGrafter"/>
</dbReference>
<evidence type="ECO:0000259" key="5">
    <source>
        <dbReference type="Pfam" id="PF00150"/>
    </source>
</evidence>
<accession>A0A831PPA4</accession>
<feature type="signal peptide" evidence="4">
    <location>
        <begin position="1"/>
        <end position="22"/>
    </location>
</feature>
<gene>
    <name evidence="6" type="ORF">ENN90_01985</name>
</gene>
<feature type="chain" id="PRO_5032508642" evidence="4">
    <location>
        <begin position="23"/>
        <end position="331"/>
    </location>
</feature>
<dbReference type="SUPFAM" id="SSF51445">
    <property type="entry name" value="(Trans)glycosidases"/>
    <property type="match status" value="1"/>
</dbReference>
<dbReference type="Pfam" id="PF00150">
    <property type="entry name" value="Cellulase"/>
    <property type="match status" value="1"/>
</dbReference>
<dbReference type="Gene3D" id="3.20.20.80">
    <property type="entry name" value="Glycosidases"/>
    <property type="match status" value="1"/>
</dbReference>
<evidence type="ECO:0000256" key="2">
    <source>
        <dbReference type="ARBA" id="ARBA00023295"/>
    </source>
</evidence>
<dbReference type="AlphaFoldDB" id="A0A831PPA4"/>
<evidence type="ECO:0000256" key="1">
    <source>
        <dbReference type="ARBA" id="ARBA00022801"/>
    </source>
</evidence>
<feature type="domain" description="Glycoside hydrolase family 5" evidence="5">
    <location>
        <begin position="39"/>
        <end position="303"/>
    </location>
</feature>
<dbReference type="EMBL" id="DSDK01000114">
    <property type="protein sequence ID" value="HDR50378.1"/>
    <property type="molecule type" value="Genomic_DNA"/>
</dbReference>
<keyword evidence="2 3" id="KW-0326">Glycosidase</keyword>
<sequence length="331" mass="39005">MKTIFYFSFLAVFIFLSVAVNAKNLPKISVNGKNFVTESGEVIRFKGVSFSDPDKLEKDGQWNRRYFEEAKNWNCNIVRFAIHPPRLNERGWDAYFELMDKGIEWATELEMYVIIDWHSIGNLNTEKWFRPIYITSWEETVKFWKTVAKRYKGNPTVAFFELFNEPTSQGDELGELSWATWRPTMEKLIDEINKADDQKVYLVAGMNWGYFLDEVVENPVNQKNVAYVTHPYPQKREKPWEPQWEKDWGHVADHYPVMATEFGFMGPDERGAHIPCISDESYGEAIMNYFDKKGISYTPWCFDIDWSPTLITDWNFTPSRQGQFFKKVMAE</sequence>
<evidence type="ECO:0000256" key="3">
    <source>
        <dbReference type="RuleBase" id="RU361153"/>
    </source>
</evidence>
<evidence type="ECO:0000313" key="6">
    <source>
        <dbReference type="EMBL" id="HDR50378.1"/>
    </source>
</evidence>
<dbReference type="InterPro" id="IPR001547">
    <property type="entry name" value="Glyco_hydro_5"/>
</dbReference>
<dbReference type="PANTHER" id="PTHR34142:SF1">
    <property type="entry name" value="GLYCOSIDE HYDROLASE FAMILY 5 DOMAIN-CONTAINING PROTEIN"/>
    <property type="match status" value="1"/>
</dbReference>
<dbReference type="PANTHER" id="PTHR34142">
    <property type="entry name" value="ENDO-BETA-1,4-GLUCANASE A"/>
    <property type="match status" value="1"/>
</dbReference>
<dbReference type="Proteomes" id="UP000886047">
    <property type="component" value="Unassembled WGS sequence"/>
</dbReference>
<dbReference type="GO" id="GO:0004553">
    <property type="term" value="F:hydrolase activity, hydrolyzing O-glycosyl compounds"/>
    <property type="evidence" value="ECO:0007669"/>
    <property type="project" value="InterPro"/>
</dbReference>
<dbReference type="InterPro" id="IPR017853">
    <property type="entry name" value="GH"/>
</dbReference>
<comment type="similarity">
    <text evidence="3">Belongs to the glycosyl hydrolase 5 (cellulase A) family.</text>
</comment>
<keyword evidence="1 3" id="KW-0378">Hydrolase</keyword>